<dbReference type="PANTHER" id="PTHR31649:SF1">
    <property type="entry name" value="FARNESOIC ACID O-METHYL TRANSFERASE DOMAIN-CONTAINING PROTEIN"/>
    <property type="match status" value="1"/>
</dbReference>
<feature type="non-terminal residue" evidence="2">
    <location>
        <position position="1"/>
    </location>
</feature>
<protein>
    <recommendedName>
        <fullName evidence="1">Heterokaryon incompatibility domain-containing protein</fullName>
    </recommendedName>
</protein>
<feature type="domain" description="Heterokaryon incompatibility" evidence="1">
    <location>
        <begin position="79"/>
        <end position="209"/>
    </location>
</feature>
<sequence length="581" mass="65355">MLGIAPTKTLFEDFQATQPEVCACCQRFKSHSTRMGPFHRLNPLPVRLFAVRGEITDFEDISAYGCTWKAPVSSPTKIASLIPKIHQALPWCRWLWMDVLCIDQSADSTDAESQVGAMRWYYRNGGGTIAIMASEEGEKCLKHLKILSAICARGLVKLGGGHNGRSHETRHHDKVMVECFDGEEGKERMQACIDFMKDPWLQRVWTLQEFVLPVKLYYLSVYTPEGEDEPVCEAINNLDVRDAFEVWRKGTMSTVEWPNGFDDEIWSRSHGFMGCQLMRQMDEVSACAALYYTRGRSCSREQDRIYGILGLLAEVSEFPVSYADPIDVIYRRLLSHVSPRTALSLMRATTPHCTDIGFTWAPSSLDDWIVTDDELTMLIQTEMGDPGLVLLDPRGWHGNLVYKENFWRSKAREDGDFDSWVVYQAHESRAWVVQFEGMGGVEVVLLGGFDYNGHEGGTAEEVTEEDWLMEATLRKEAYLAALESDQHGSLVSWVLTEGSDIPENAIQGGHEGDGTPLYIARAFHEGGVHVGKMGSNLAGAHIAYGGGEIEKEKYEILCGDENAVKWVKRKGKLRIKDNMKP</sequence>
<dbReference type="InterPro" id="IPR010730">
    <property type="entry name" value="HET"/>
</dbReference>
<evidence type="ECO:0000313" key="2">
    <source>
        <dbReference type="EMBL" id="KAJ3037327.1"/>
    </source>
</evidence>
<proteinExistence type="predicted"/>
<dbReference type="InterPro" id="IPR006616">
    <property type="entry name" value="DM9_repeat"/>
</dbReference>
<organism evidence="2 3">
    <name type="scientific">Rhizophlyctis rosea</name>
    <dbReference type="NCBI Taxonomy" id="64517"/>
    <lineage>
        <taxon>Eukaryota</taxon>
        <taxon>Fungi</taxon>
        <taxon>Fungi incertae sedis</taxon>
        <taxon>Chytridiomycota</taxon>
        <taxon>Chytridiomycota incertae sedis</taxon>
        <taxon>Chytridiomycetes</taxon>
        <taxon>Rhizophlyctidales</taxon>
        <taxon>Rhizophlyctidaceae</taxon>
        <taxon>Rhizophlyctis</taxon>
    </lineage>
</organism>
<dbReference type="AlphaFoldDB" id="A0AAD5S2R8"/>
<accession>A0AAD5S2R8</accession>
<dbReference type="SMART" id="SM00696">
    <property type="entry name" value="DM9"/>
    <property type="match status" value="1"/>
</dbReference>
<dbReference type="EMBL" id="JADGJD010001843">
    <property type="protein sequence ID" value="KAJ3037327.1"/>
    <property type="molecule type" value="Genomic_DNA"/>
</dbReference>
<gene>
    <name evidence="2" type="ORF">HK097_003547</name>
</gene>
<dbReference type="Pfam" id="PF06985">
    <property type="entry name" value="HET"/>
    <property type="match status" value="1"/>
</dbReference>
<dbReference type="Pfam" id="PF11901">
    <property type="entry name" value="DM9"/>
    <property type="match status" value="1"/>
</dbReference>
<dbReference type="PANTHER" id="PTHR31649">
    <property type="entry name" value="AGAP009604-PA"/>
    <property type="match status" value="1"/>
</dbReference>
<name>A0AAD5S2R8_9FUNG</name>
<evidence type="ECO:0000259" key="1">
    <source>
        <dbReference type="Pfam" id="PF06985"/>
    </source>
</evidence>
<keyword evidence="3" id="KW-1185">Reference proteome</keyword>
<evidence type="ECO:0000313" key="3">
    <source>
        <dbReference type="Proteomes" id="UP001212841"/>
    </source>
</evidence>
<reference evidence="2" key="1">
    <citation type="submission" date="2020-05" db="EMBL/GenBank/DDBJ databases">
        <title>Phylogenomic resolution of chytrid fungi.</title>
        <authorList>
            <person name="Stajich J.E."/>
            <person name="Amses K."/>
            <person name="Simmons R."/>
            <person name="Seto K."/>
            <person name="Myers J."/>
            <person name="Bonds A."/>
            <person name="Quandt C.A."/>
            <person name="Barry K."/>
            <person name="Liu P."/>
            <person name="Grigoriev I."/>
            <person name="Longcore J.E."/>
            <person name="James T.Y."/>
        </authorList>
    </citation>
    <scope>NUCLEOTIDE SEQUENCE</scope>
    <source>
        <strain evidence="2">JEL0318</strain>
    </source>
</reference>
<dbReference type="Proteomes" id="UP001212841">
    <property type="component" value="Unassembled WGS sequence"/>
</dbReference>
<comment type="caution">
    <text evidence="2">The sequence shown here is derived from an EMBL/GenBank/DDBJ whole genome shotgun (WGS) entry which is preliminary data.</text>
</comment>